<protein>
    <submittedName>
        <fullName evidence="3">Uncharacterized protein</fullName>
    </submittedName>
</protein>
<evidence type="ECO:0000313" key="4">
    <source>
        <dbReference type="Proteomes" id="UP000039217"/>
    </source>
</evidence>
<evidence type="ECO:0000313" key="2">
    <source>
        <dbReference type="EMBL" id="CFE88676.1"/>
    </source>
</evidence>
<accession>A0A655G082</accession>
<organism evidence="3 4">
    <name type="scientific">Mycobacterium tuberculosis</name>
    <dbReference type="NCBI Taxonomy" id="1773"/>
    <lineage>
        <taxon>Bacteria</taxon>
        <taxon>Bacillati</taxon>
        <taxon>Actinomycetota</taxon>
        <taxon>Actinomycetes</taxon>
        <taxon>Mycobacteriales</taxon>
        <taxon>Mycobacteriaceae</taxon>
        <taxon>Mycobacterium</taxon>
        <taxon>Mycobacterium tuberculosis complex</taxon>
    </lineage>
</organism>
<evidence type="ECO:0000313" key="3">
    <source>
        <dbReference type="EMBL" id="CNX14955.1"/>
    </source>
</evidence>
<evidence type="ECO:0000256" key="1">
    <source>
        <dbReference type="SAM" id="MobiDB-lite"/>
    </source>
</evidence>
<dbReference type="Proteomes" id="UP000039217">
    <property type="component" value="Unassembled WGS sequence"/>
</dbReference>
<name>A0A655G082_MYCTX</name>
<sequence length="102" mass="10663">MPSGLARPEAILAICLPEPAPTEAIRPVSSRTRRRNRSQNVSTSSATAPASWGGSANASSKESCSTTGTRPRTVSNTRRLAIPYTTPRGGNTTAVTPISLRA</sequence>
<dbReference type="AlphaFoldDB" id="A0A655G082"/>
<feature type="region of interest" description="Disordered" evidence="1">
    <location>
        <begin position="18"/>
        <end position="102"/>
    </location>
</feature>
<dbReference type="Proteomes" id="UP000046947">
    <property type="component" value="Unassembled WGS sequence"/>
</dbReference>
<gene>
    <name evidence="3" type="ORF">ERS007661_04494</name>
    <name evidence="2" type="ORF">ERS007688_04693</name>
</gene>
<dbReference type="EMBL" id="CFOH01001628">
    <property type="protein sequence ID" value="CFE88676.1"/>
    <property type="molecule type" value="Genomic_DNA"/>
</dbReference>
<evidence type="ECO:0000313" key="5">
    <source>
        <dbReference type="Proteomes" id="UP000046947"/>
    </source>
</evidence>
<feature type="compositionally biased region" description="Polar residues" evidence="1">
    <location>
        <begin position="54"/>
        <end position="78"/>
    </location>
</feature>
<proteinExistence type="predicted"/>
<reference evidence="4 5" key="1">
    <citation type="submission" date="2015-03" db="EMBL/GenBank/DDBJ databases">
        <authorList>
            <consortium name="Pathogen Informatics"/>
        </authorList>
    </citation>
    <scope>NUCLEOTIDE SEQUENCE [LARGE SCALE GENOMIC DNA]</scope>
    <source>
        <strain evidence="3 4">D00501624</strain>
        <strain evidence="2 5">H09601792</strain>
    </source>
</reference>
<dbReference type="EMBL" id="CQQC01002749">
    <property type="protein sequence ID" value="CNX14955.1"/>
    <property type="molecule type" value="Genomic_DNA"/>
</dbReference>